<evidence type="ECO:0000313" key="3">
    <source>
        <dbReference type="Proteomes" id="UP000076794"/>
    </source>
</evidence>
<dbReference type="Proteomes" id="UP000076794">
    <property type="component" value="Chromosome"/>
</dbReference>
<feature type="transmembrane region" description="Helical" evidence="1">
    <location>
        <begin position="6"/>
        <end position="22"/>
    </location>
</feature>
<sequence length="60" mass="5898">MSLDILAIVLVVTTAVLLFAGYRRLASGTTPGTAAGGVLLATGVIAGFAAVLSVAALPVW</sequence>
<dbReference type="KEGG" id="ido:I598_3258"/>
<dbReference type="AlphaFoldDB" id="A0A161IGN9"/>
<accession>A0A161IGN9</accession>
<evidence type="ECO:0000256" key="1">
    <source>
        <dbReference type="SAM" id="Phobius"/>
    </source>
</evidence>
<protein>
    <submittedName>
        <fullName evidence="2">Uncharacterized protein</fullName>
    </submittedName>
</protein>
<name>A0A161IGN9_9MICO</name>
<organism evidence="2 3">
    <name type="scientific">Isoptericola dokdonensis DS-3</name>
    <dbReference type="NCBI Taxonomy" id="1300344"/>
    <lineage>
        <taxon>Bacteria</taxon>
        <taxon>Bacillati</taxon>
        <taxon>Actinomycetota</taxon>
        <taxon>Actinomycetes</taxon>
        <taxon>Micrococcales</taxon>
        <taxon>Promicromonosporaceae</taxon>
        <taxon>Isoptericola</taxon>
    </lineage>
</organism>
<dbReference type="EMBL" id="CP014209">
    <property type="protein sequence ID" value="ANC32767.1"/>
    <property type="molecule type" value="Genomic_DNA"/>
</dbReference>
<proteinExistence type="predicted"/>
<keyword evidence="1" id="KW-0812">Transmembrane</keyword>
<keyword evidence="1" id="KW-0472">Membrane</keyword>
<keyword evidence="3" id="KW-1185">Reference proteome</keyword>
<dbReference type="PATRIC" id="fig|1300344.3.peg.3278"/>
<dbReference type="STRING" id="1300344.I598_3258"/>
<gene>
    <name evidence="2" type="ORF">I598_3258</name>
</gene>
<keyword evidence="1" id="KW-1133">Transmembrane helix</keyword>
<feature type="transmembrane region" description="Helical" evidence="1">
    <location>
        <begin position="34"/>
        <end position="57"/>
    </location>
</feature>
<reference evidence="2 3" key="1">
    <citation type="submission" date="2016-01" db="EMBL/GenBank/DDBJ databases">
        <title>Complete genome sequence of a soil Actinobacterium, Isoptericola dokdonensis DS-3.</title>
        <authorList>
            <person name="Kwon S.-K."/>
            <person name="Kim J.F."/>
        </authorList>
    </citation>
    <scope>NUCLEOTIDE SEQUENCE [LARGE SCALE GENOMIC DNA]</scope>
    <source>
        <strain evidence="2 3">DS-3</strain>
    </source>
</reference>
<dbReference type="RefSeq" id="WP_068204159.1">
    <property type="nucleotide sequence ID" value="NZ_CP014209.1"/>
</dbReference>
<evidence type="ECO:0000313" key="2">
    <source>
        <dbReference type="EMBL" id="ANC32767.1"/>
    </source>
</evidence>